<sequence length="66" mass="7292">MASSFGCFLSLEEALADVFGSFFSRYANEMEMTFSTIDWKSPIRSSFIAIEHEEVPAGLNSSFALA</sequence>
<reference evidence="1 2" key="1">
    <citation type="journal article" date="2024" name="Ann. Entomol. Soc. Am.">
        <title>Genomic analyses of the southern and eastern yellowjacket wasps (Hymenoptera: Vespidae) reveal evolutionary signatures of social life.</title>
        <authorList>
            <person name="Catto M.A."/>
            <person name="Caine P.B."/>
            <person name="Orr S.E."/>
            <person name="Hunt B.G."/>
            <person name="Goodisman M.A.D."/>
        </authorList>
    </citation>
    <scope>NUCLEOTIDE SEQUENCE [LARGE SCALE GENOMIC DNA]</scope>
    <source>
        <strain evidence="1">232</strain>
        <tissue evidence="1">Head and thorax</tissue>
    </source>
</reference>
<accession>A0ABD2CME1</accession>
<comment type="caution">
    <text evidence="1">The sequence shown here is derived from an EMBL/GenBank/DDBJ whole genome shotgun (WGS) entry which is preliminary data.</text>
</comment>
<evidence type="ECO:0000313" key="2">
    <source>
        <dbReference type="Proteomes" id="UP001607303"/>
    </source>
</evidence>
<dbReference type="Proteomes" id="UP001607303">
    <property type="component" value="Unassembled WGS sequence"/>
</dbReference>
<gene>
    <name evidence="1" type="ORF">V1477_004546</name>
</gene>
<dbReference type="AlphaFoldDB" id="A0ABD2CME1"/>
<organism evidence="1 2">
    <name type="scientific">Vespula maculifrons</name>
    <name type="common">Eastern yellow jacket</name>
    <name type="synonym">Wasp</name>
    <dbReference type="NCBI Taxonomy" id="7453"/>
    <lineage>
        <taxon>Eukaryota</taxon>
        <taxon>Metazoa</taxon>
        <taxon>Ecdysozoa</taxon>
        <taxon>Arthropoda</taxon>
        <taxon>Hexapoda</taxon>
        <taxon>Insecta</taxon>
        <taxon>Pterygota</taxon>
        <taxon>Neoptera</taxon>
        <taxon>Endopterygota</taxon>
        <taxon>Hymenoptera</taxon>
        <taxon>Apocrita</taxon>
        <taxon>Aculeata</taxon>
        <taxon>Vespoidea</taxon>
        <taxon>Vespidae</taxon>
        <taxon>Vespinae</taxon>
        <taxon>Vespula</taxon>
    </lineage>
</organism>
<evidence type="ECO:0000313" key="1">
    <source>
        <dbReference type="EMBL" id="KAL2746176.1"/>
    </source>
</evidence>
<name>A0ABD2CME1_VESMC</name>
<proteinExistence type="predicted"/>
<protein>
    <submittedName>
        <fullName evidence="1">Uncharacterized protein</fullName>
    </submittedName>
</protein>
<keyword evidence="2" id="KW-1185">Reference proteome</keyword>
<dbReference type="EMBL" id="JAYRBN010000037">
    <property type="protein sequence ID" value="KAL2746176.1"/>
    <property type="molecule type" value="Genomic_DNA"/>
</dbReference>